<evidence type="ECO:0000313" key="2">
    <source>
        <dbReference type="Proteomes" id="UP001518140"/>
    </source>
</evidence>
<dbReference type="Proteomes" id="UP001518140">
    <property type="component" value="Unassembled WGS sequence"/>
</dbReference>
<gene>
    <name evidence="1" type="ORF">G6048_27585</name>
</gene>
<reference evidence="1 2" key="1">
    <citation type="submission" date="2020-02" db="EMBL/GenBank/DDBJ databases">
        <title>Whole-genome analyses of novel actinobacteria.</title>
        <authorList>
            <person name="Sahin N."/>
            <person name="Tokatli A."/>
        </authorList>
    </citation>
    <scope>NUCLEOTIDE SEQUENCE [LARGE SCALE GENOMIC DNA]</scope>
    <source>
        <strain evidence="1 2">YC419</strain>
    </source>
</reference>
<dbReference type="RefSeq" id="WP_165342279.1">
    <property type="nucleotide sequence ID" value="NZ_JAAKZX010000101.1"/>
</dbReference>
<comment type="caution">
    <text evidence="1">The sequence shown here is derived from an EMBL/GenBank/DDBJ whole genome shotgun (WGS) entry which is preliminary data.</text>
</comment>
<protein>
    <submittedName>
        <fullName evidence="1">Uncharacterized protein</fullName>
    </submittedName>
</protein>
<evidence type="ECO:0000313" key="1">
    <source>
        <dbReference type="EMBL" id="NGO45742.1"/>
    </source>
</evidence>
<dbReference type="EMBL" id="JAAKZX010000101">
    <property type="protein sequence ID" value="NGO45742.1"/>
    <property type="molecule type" value="Genomic_DNA"/>
</dbReference>
<accession>A0ABX0DWD5</accession>
<keyword evidence="2" id="KW-1185">Reference proteome</keyword>
<proteinExistence type="predicted"/>
<sequence length="152" mass="16783">MSPDIVNAITALTTFLRNGSQTRDPQAFSPGQLNVERDFRDLLAGLGRGTSDSPGRIVRPVLSDGLLTLGAPLPDKAVTIGGYSHSRKEKRINKVWLVNVSEATKYPGDQQNLRHQDIVVDHVVRLRVFDEHGRRILTGVPKIAKPPSRRTT</sequence>
<name>A0ABX0DWD5_9ACTN</name>
<organism evidence="1 2">
    <name type="scientific">Streptomyces ureilyticus</name>
    <dbReference type="NCBI Taxonomy" id="1775131"/>
    <lineage>
        <taxon>Bacteria</taxon>
        <taxon>Bacillati</taxon>
        <taxon>Actinomycetota</taxon>
        <taxon>Actinomycetes</taxon>
        <taxon>Kitasatosporales</taxon>
        <taxon>Streptomycetaceae</taxon>
        <taxon>Streptomyces</taxon>
    </lineage>
</organism>